<evidence type="ECO:0000256" key="1">
    <source>
        <dbReference type="ARBA" id="ARBA00009199"/>
    </source>
</evidence>
<reference evidence="4" key="1">
    <citation type="submission" date="2019-01" db="EMBL/GenBank/DDBJ databases">
        <title>Genomic analysis of Salicibibacter sp. NKC3-5.</title>
        <authorList>
            <person name="Oh Y.J."/>
        </authorList>
    </citation>
    <scope>NUCLEOTIDE SEQUENCE [LARGE SCALE GENOMIC DNA]</scope>
    <source>
        <strain evidence="4">NKC3-5</strain>
    </source>
</reference>
<name>A0A514LKN0_9BACI</name>
<dbReference type="AlphaFoldDB" id="A0A514LKN0"/>
<dbReference type="Gene3D" id="3.90.1300.10">
    <property type="entry name" value="Amidase signature (AS) domain"/>
    <property type="match status" value="1"/>
</dbReference>
<dbReference type="EMBL" id="CP035485">
    <property type="protein sequence ID" value="QDI92095.1"/>
    <property type="molecule type" value="Genomic_DNA"/>
</dbReference>
<keyword evidence="4" id="KW-1185">Reference proteome</keyword>
<protein>
    <recommendedName>
        <fullName evidence="2">Amidase domain-containing protein</fullName>
    </recommendedName>
</protein>
<sequence length="182" mass="20697">MLTQKEYLSLDATEMANMVKNREVTQAELVDACEYRKEKVNPSLNAVIYDRSKEQQYSSGSFSGVPFLLKNISQTIKGEPMTAGAKLMQENIAKQDSYLVQKLREQGFVFTGYTNTPEFGIKNITEPKLYGPTRNPWNVNHSPGDQAAGRRLLLRPGLCRWQVRAMVAGRFEFLLHLPEYSD</sequence>
<gene>
    <name evidence="3" type="ORF">EPH95_13635</name>
</gene>
<dbReference type="InterPro" id="IPR023631">
    <property type="entry name" value="Amidase_dom"/>
</dbReference>
<dbReference type="PANTHER" id="PTHR11895:SF7">
    <property type="entry name" value="GLUTAMYL-TRNA(GLN) AMIDOTRANSFERASE SUBUNIT A, MITOCHONDRIAL"/>
    <property type="match status" value="1"/>
</dbReference>
<dbReference type="InterPro" id="IPR036928">
    <property type="entry name" value="AS_sf"/>
</dbReference>
<evidence type="ECO:0000313" key="3">
    <source>
        <dbReference type="EMBL" id="QDI92095.1"/>
    </source>
</evidence>
<dbReference type="SUPFAM" id="SSF75304">
    <property type="entry name" value="Amidase signature (AS) enzymes"/>
    <property type="match status" value="1"/>
</dbReference>
<dbReference type="InterPro" id="IPR000120">
    <property type="entry name" value="Amidase"/>
</dbReference>
<accession>A0A514LKN0</accession>
<dbReference type="KEGG" id="sale:EPH95_13635"/>
<organism evidence="3 4">
    <name type="scientific">Salicibibacter halophilus</name>
    <dbReference type="NCBI Taxonomy" id="2502791"/>
    <lineage>
        <taxon>Bacteria</taxon>
        <taxon>Bacillati</taxon>
        <taxon>Bacillota</taxon>
        <taxon>Bacilli</taxon>
        <taxon>Bacillales</taxon>
        <taxon>Bacillaceae</taxon>
        <taxon>Salicibibacter</taxon>
    </lineage>
</organism>
<dbReference type="OrthoDB" id="9811471at2"/>
<evidence type="ECO:0000259" key="2">
    <source>
        <dbReference type="Pfam" id="PF01425"/>
    </source>
</evidence>
<dbReference type="Proteomes" id="UP000319756">
    <property type="component" value="Chromosome"/>
</dbReference>
<feature type="domain" description="Amidase" evidence="2">
    <location>
        <begin position="49"/>
        <end position="144"/>
    </location>
</feature>
<dbReference type="GO" id="GO:0003824">
    <property type="term" value="F:catalytic activity"/>
    <property type="evidence" value="ECO:0007669"/>
    <property type="project" value="InterPro"/>
</dbReference>
<proteinExistence type="inferred from homology"/>
<dbReference type="PANTHER" id="PTHR11895">
    <property type="entry name" value="TRANSAMIDASE"/>
    <property type="match status" value="1"/>
</dbReference>
<comment type="similarity">
    <text evidence="1">Belongs to the amidase family.</text>
</comment>
<evidence type="ECO:0000313" key="4">
    <source>
        <dbReference type="Proteomes" id="UP000319756"/>
    </source>
</evidence>
<dbReference type="Pfam" id="PF01425">
    <property type="entry name" value="Amidase"/>
    <property type="match status" value="1"/>
</dbReference>